<dbReference type="Proteomes" id="UP001231941">
    <property type="component" value="Unassembled WGS sequence"/>
</dbReference>
<sequence length="60" mass="6514">MSVNKRLDMTVTLLLLYLNHIHADTGITQGPIVDVGEGMLNLGGSRYVSTCKLVSVLVQQ</sequence>
<name>A0ABT9J3Y8_9BACL</name>
<dbReference type="EMBL" id="JAVAMP010000013">
    <property type="protein sequence ID" value="MDP5276346.1"/>
    <property type="molecule type" value="Genomic_DNA"/>
</dbReference>
<comment type="caution">
    <text evidence="1">The sequence shown here is derived from an EMBL/GenBank/DDBJ whole genome shotgun (WGS) entry which is preliminary data.</text>
</comment>
<protein>
    <submittedName>
        <fullName evidence="1">Uncharacterized protein</fullName>
    </submittedName>
</protein>
<evidence type="ECO:0000313" key="2">
    <source>
        <dbReference type="Proteomes" id="UP001231941"/>
    </source>
</evidence>
<organism evidence="1 2">
    <name type="scientific">Chengkuizengella axinellae</name>
    <dbReference type="NCBI Taxonomy" id="3064388"/>
    <lineage>
        <taxon>Bacteria</taxon>
        <taxon>Bacillati</taxon>
        <taxon>Bacillota</taxon>
        <taxon>Bacilli</taxon>
        <taxon>Bacillales</taxon>
        <taxon>Paenibacillaceae</taxon>
        <taxon>Chengkuizengella</taxon>
    </lineage>
</organism>
<evidence type="ECO:0000313" key="1">
    <source>
        <dbReference type="EMBL" id="MDP5276346.1"/>
    </source>
</evidence>
<gene>
    <name evidence="1" type="ORF">Q5Y73_19830</name>
</gene>
<accession>A0ABT9J3Y8</accession>
<reference evidence="1 2" key="1">
    <citation type="submission" date="2023-08" db="EMBL/GenBank/DDBJ databases">
        <authorList>
            <person name="Park J.-S."/>
        </authorList>
    </citation>
    <scope>NUCLEOTIDE SEQUENCE [LARGE SCALE GENOMIC DNA]</scope>
    <source>
        <strain evidence="1 2">2205SS18-9</strain>
    </source>
</reference>
<dbReference type="RefSeq" id="WP_305993651.1">
    <property type="nucleotide sequence ID" value="NZ_JAVAMP010000013.1"/>
</dbReference>
<proteinExistence type="predicted"/>
<keyword evidence="2" id="KW-1185">Reference proteome</keyword>